<sequence length="42" mass="4939">MAATTISFLKPFLSWCFLSPFTPFLFLIFQRFLCSWILMESG</sequence>
<evidence type="ECO:0000313" key="2">
    <source>
        <dbReference type="EMBL" id="MBW85339.1"/>
    </source>
</evidence>
<accession>A0A2P2IVU9</accession>
<keyword evidence="1" id="KW-1133">Transmembrane helix</keyword>
<keyword evidence="1" id="KW-0472">Membrane</keyword>
<organism evidence="2">
    <name type="scientific">Rhizophora mucronata</name>
    <name type="common">Asiatic mangrove</name>
    <dbReference type="NCBI Taxonomy" id="61149"/>
    <lineage>
        <taxon>Eukaryota</taxon>
        <taxon>Viridiplantae</taxon>
        <taxon>Streptophyta</taxon>
        <taxon>Embryophyta</taxon>
        <taxon>Tracheophyta</taxon>
        <taxon>Spermatophyta</taxon>
        <taxon>Magnoliopsida</taxon>
        <taxon>eudicotyledons</taxon>
        <taxon>Gunneridae</taxon>
        <taxon>Pentapetalae</taxon>
        <taxon>rosids</taxon>
        <taxon>fabids</taxon>
        <taxon>Malpighiales</taxon>
        <taxon>Rhizophoraceae</taxon>
        <taxon>Rhizophora</taxon>
    </lineage>
</organism>
<proteinExistence type="predicted"/>
<dbReference type="EMBL" id="GGEC01004856">
    <property type="protein sequence ID" value="MBW85339.1"/>
    <property type="molecule type" value="Transcribed_RNA"/>
</dbReference>
<feature type="transmembrane region" description="Helical" evidence="1">
    <location>
        <begin position="12"/>
        <end position="29"/>
    </location>
</feature>
<dbReference type="AlphaFoldDB" id="A0A2P2IVU9"/>
<keyword evidence="1" id="KW-0812">Transmembrane</keyword>
<evidence type="ECO:0000256" key="1">
    <source>
        <dbReference type="SAM" id="Phobius"/>
    </source>
</evidence>
<protein>
    <submittedName>
        <fullName evidence="2">Uncharacterized protein MANES_13G046400</fullName>
    </submittedName>
</protein>
<reference evidence="2" key="1">
    <citation type="submission" date="2018-02" db="EMBL/GenBank/DDBJ databases">
        <title>Rhizophora mucronata_Transcriptome.</title>
        <authorList>
            <person name="Meera S.P."/>
            <person name="Sreeshan A."/>
            <person name="Augustine A."/>
        </authorList>
    </citation>
    <scope>NUCLEOTIDE SEQUENCE</scope>
    <source>
        <tissue evidence="2">Leaf</tissue>
    </source>
</reference>
<name>A0A2P2IVU9_RHIMU</name>